<organism evidence="1 2">
    <name type="scientific">Candidatus Limisoma faecipullorum</name>
    <dbReference type="NCBI Taxonomy" id="2840854"/>
    <lineage>
        <taxon>Bacteria</taxon>
        <taxon>Pseudomonadati</taxon>
        <taxon>Bacteroidota</taxon>
        <taxon>Bacteroidia</taxon>
        <taxon>Bacteroidales</taxon>
        <taxon>Candidatus Limisoma</taxon>
    </lineage>
</organism>
<reference evidence="1" key="2">
    <citation type="journal article" date="2021" name="PeerJ">
        <title>Extensive microbial diversity within the chicken gut microbiome revealed by metagenomics and culture.</title>
        <authorList>
            <person name="Gilroy R."/>
            <person name="Ravi A."/>
            <person name="Getino M."/>
            <person name="Pursley I."/>
            <person name="Horton D.L."/>
            <person name="Alikhan N.F."/>
            <person name="Baker D."/>
            <person name="Gharbi K."/>
            <person name="Hall N."/>
            <person name="Watson M."/>
            <person name="Adriaenssens E.M."/>
            <person name="Foster-Nyarko E."/>
            <person name="Jarju S."/>
            <person name="Secka A."/>
            <person name="Antonio M."/>
            <person name="Oren A."/>
            <person name="Chaudhuri R.R."/>
            <person name="La Ragione R."/>
            <person name="Hildebrand F."/>
            <person name="Pallen M.J."/>
        </authorList>
    </citation>
    <scope>NUCLEOTIDE SEQUENCE</scope>
    <source>
        <strain evidence="1">6919</strain>
    </source>
</reference>
<proteinExistence type="predicted"/>
<dbReference type="GO" id="GO:0005829">
    <property type="term" value="C:cytosol"/>
    <property type="evidence" value="ECO:0007669"/>
    <property type="project" value="TreeGrafter"/>
</dbReference>
<evidence type="ECO:0000313" key="1">
    <source>
        <dbReference type="EMBL" id="MBO8476840.1"/>
    </source>
</evidence>
<sequence>MITDIHTHNTVSTDGIICTTPHSFSPLPGKFYSCGIHPWETAGTGNDDIGKLCRILARPEIAAIGETGIDRLKGAPATRQEELLRMHIALSERFRKPLIIHEVKAADIILAIHRQTKPKMPWVRHGFRGNAQTARMYWSKGIYLSVGEKFNAEAVASIPEALLLLETDESRLSIYEIAGQVAKARQTTTEAMIELSARNISALLDSCHPALT</sequence>
<dbReference type="PANTHER" id="PTHR46124">
    <property type="entry name" value="D-AMINOACYL-TRNA DEACYLASE"/>
    <property type="match status" value="1"/>
</dbReference>
<evidence type="ECO:0000313" key="2">
    <source>
        <dbReference type="Proteomes" id="UP000823598"/>
    </source>
</evidence>
<dbReference type="EMBL" id="JADIMC010000086">
    <property type="protein sequence ID" value="MBO8476840.1"/>
    <property type="molecule type" value="Genomic_DNA"/>
</dbReference>
<protein>
    <submittedName>
        <fullName evidence="1">TatD family hydrolase</fullName>
    </submittedName>
</protein>
<keyword evidence="1" id="KW-0378">Hydrolase</keyword>
<comment type="caution">
    <text evidence="1">The sequence shown here is derived from an EMBL/GenBank/DDBJ whole genome shotgun (WGS) entry which is preliminary data.</text>
</comment>
<accession>A0A9D9NKI9</accession>
<dbReference type="PANTHER" id="PTHR46124:SF2">
    <property type="entry name" value="D-AMINOACYL-TRNA DEACYLASE"/>
    <property type="match status" value="1"/>
</dbReference>
<name>A0A9D9NKI9_9BACT</name>
<reference evidence="1" key="1">
    <citation type="submission" date="2020-10" db="EMBL/GenBank/DDBJ databases">
        <authorList>
            <person name="Gilroy R."/>
        </authorList>
    </citation>
    <scope>NUCLEOTIDE SEQUENCE</scope>
    <source>
        <strain evidence="1">6919</strain>
    </source>
</reference>
<dbReference type="AlphaFoldDB" id="A0A9D9NKI9"/>
<dbReference type="SUPFAM" id="SSF51556">
    <property type="entry name" value="Metallo-dependent hydrolases"/>
    <property type="match status" value="1"/>
</dbReference>
<dbReference type="GO" id="GO:0016788">
    <property type="term" value="F:hydrolase activity, acting on ester bonds"/>
    <property type="evidence" value="ECO:0007669"/>
    <property type="project" value="InterPro"/>
</dbReference>
<dbReference type="InterPro" id="IPR032466">
    <property type="entry name" value="Metal_Hydrolase"/>
</dbReference>
<dbReference type="Pfam" id="PF01026">
    <property type="entry name" value="TatD_DNase"/>
    <property type="match status" value="1"/>
</dbReference>
<gene>
    <name evidence="1" type="ORF">IAB88_07595</name>
</gene>
<dbReference type="Proteomes" id="UP000823598">
    <property type="component" value="Unassembled WGS sequence"/>
</dbReference>
<dbReference type="Gene3D" id="3.20.20.140">
    <property type="entry name" value="Metal-dependent hydrolases"/>
    <property type="match status" value="1"/>
</dbReference>
<dbReference type="InterPro" id="IPR001130">
    <property type="entry name" value="TatD-like"/>
</dbReference>